<reference evidence="3" key="2">
    <citation type="submission" date="2022-01" db="EMBL/GenBank/DDBJ databases">
        <title>Lysobacter chinensis sp. nov., a bacterium isolated from cow dung compost.</title>
        <authorList>
            <person name="Zhou L.Y."/>
        </authorList>
    </citation>
    <scope>NUCLEOTIDE SEQUENCE [LARGE SCALE GENOMIC DNA]</scope>
    <source>
        <strain evidence="3">TLK-CK17</strain>
    </source>
</reference>
<organism evidence="2 3">
    <name type="scientific">Marilutibacter chinensis</name>
    <dbReference type="NCBI Taxonomy" id="2912247"/>
    <lineage>
        <taxon>Bacteria</taxon>
        <taxon>Pseudomonadati</taxon>
        <taxon>Pseudomonadota</taxon>
        <taxon>Gammaproteobacteria</taxon>
        <taxon>Lysobacterales</taxon>
        <taxon>Lysobacteraceae</taxon>
        <taxon>Marilutibacter</taxon>
    </lineage>
</organism>
<dbReference type="EMBL" id="JAKJPO010000018">
    <property type="protein sequence ID" value="MCF7223571.1"/>
    <property type="molecule type" value="Genomic_DNA"/>
</dbReference>
<feature type="region of interest" description="Disordered" evidence="1">
    <location>
        <begin position="31"/>
        <end position="57"/>
    </location>
</feature>
<evidence type="ECO:0000256" key="1">
    <source>
        <dbReference type="SAM" id="MobiDB-lite"/>
    </source>
</evidence>
<comment type="caution">
    <text evidence="2">The sequence shown here is derived from an EMBL/GenBank/DDBJ whole genome shotgun (WGS) entry which is preliminary data.</text>
</comment>
<reference evidence="2 3" key="3">
    <citation type="submission" date="2022-01" db="EMBL/GenBank/DDBJ databases">
        <authorList>
            <person name="Zhou L.Y."/>
        </authorList>
    </citation>
    <scope>NUCLEOTIDE SEQUENCE [LARGE SCALE GENOMIC DNA]</scope>
    <source>
        <strain evidence="2 3">TLK-CK17</strain>
    </source>
</reference>
<sequence length="68" mass="6994">MSIYEDLLFLHGHLGDLRGVGDPASHAVPDIAGVPAPATSPAAPRSPARTAPARADRPMPGFRFGCCG</sequence>
<dbReference type="RefSeq" id="WP_237056674.1">
    <property type="nucleotide sequence ID" value="NZ_JAKJPO010000018.1"/>
</dbReference>
<evidence type="ECO:0000313" key="2">
    <source>
        <dbReference type="EMBL" id="MCF7223571.1"/>
    </source>
</evidence>
<feature type="compositionally biased region" description="Low complexity" evidence="1">
    <location>
        <begin position="35"/>
        <end position="53"/>
    </location>
</feature>
<accession>A0ABS9HYE3</accession>
<proteinExistence type="predicted"/>
<keyword evidence="3" id="KW-1185">Reference proteome</keyword>
<dbReference type="Proteomes" id="UP001430796">
    <property type="component" value="Unassembled WGS sequence"/>
</dbReference>
<name>A0ABS9HYE3_9GAMM</name>
<gene>
    <name evidence="2" type="ORF">L3V18_17565</name>
</gene>
<protein>
    <submittedName>
        <fullName evidence="2">Uncharacterized protein</fullName>
    </submittedName>
</protein>
<evidence type="ECO:0000313" key="3">
    <source>
        <dbReference type="Proteomes" id="UP001430796"/>
    </source>
</evidence>
<reference evidence="2 3" key="1">
    <citation type="submission" date="2022-01" db="EMBL/GenBank/DDBJ databases">
        <title>Lysobacter chinensis sp. nov., a bacterium isolated from cow dung compost.</title>
        <authorList>
            <person name="Liu Y."/>
        </authorList>
    </citation>
    <scope>NUCLEOTIDE SEQUENCE [LARGE SCALE GENOMIC DNA]</scope>
    <source>
        <strain evidence="2 3">TLK-CK17</strain>
    </source>
</reference>